<dbReference type="OrthoDB" id="5288098at2"/>
<gene>
    <name evidence="7" type="ORF">HPTL_1126</name>
</gene>
<dbReference type="InterPro" id="IPR000014">
    <property type="entry name" value="PAS"/>
</dbReference>
<dbReference type="Pfam" id="PF13188">
    <property type="entry name" value="PAS_8"/>
    <property type="match status" value="1"/>
</dbReference>
<dbReference type="SMART" id="SM00086">
    <property type="entry name" value="PAC"/>
    <property type="match status" value="3"/>
</dbReference>
<dbReference type="SMART" id="SM00387">
    <property type="entry name" value="HATPase_c"/>
    <property type="match status" value="1"/>
</dbReference>
<dbReference type="Gene3D" id="3.30.450.20">
    <property type="entry name" value="PAS domain"/>
    <property type="match status" value="3"/>
</dbReference>
<dbReference type="Proteomes" id="UP000262004">
    <property type="component" value="Chromosome"/>
</dbReference>
<dbReference type="CDD" id="cd00130">
    <property type="entry name" value="PAS"/>
    <property type="match status" value="2"/>
</dbReference>
<keyword evidence="3" id="KW-0597">Phosphoprotein</keyword>
<dbReference type="InterPro" id="IPR000700">
    <property type="entry name" value="PAS-assoc_C"/>
</dbReference>
<dbReference type="PROSITE" id="PS50113">
    <property type="entry name" value="PAC"/>
    <property type="match status" value="1"/>
</dbReference>
<keyword evidence="8" id="KW-1185">Reference proteome</keyword>
<dbReference type="SMART" id="SM00091">
    <property type="entry name" value="PAS"/>
    <property type="match status" value="3"/>
</dbReference>
<dbReference type="Gene3D" id="3.30.565.10">
    <property type="entry name" value="Histidine kinase-like ATPase, C-terminal domain"/>
    <property type="match status" value="1"/>
</dbReference>
<dbReference type="InterPro" id="IPR003661">
    <property type="entry name" value="HisK_dim/P_dom"/>
</dbReference>
<dbReference type="Pfam" id="PF00512">
    <property type="entry name" value="HisKA"/>
    <property type="match status" value="1"/>
</dbReference>
<feature type="domain" description="PAS" evidence="5">
    <location>
        <begin position="158"/>
        <end position="230"/>
    </location>
</feature>
<feature type="domain" description="PAS" evidence="5">
    <location>
        <begin position="287"/>
        <end position="325"/>
    </location>
</feature>
<dbReference type="PANTHER" id="PTHR43065:SF42">
    <property type="entry name" value="TWO-COMPONENT SENSOR PPRA"/>
    <property type="match status" value="1"/>
</dbReference>
<dbReference type="SUPFAM" id="SSF55785">
    <property type="entry name" value="PYP-like sensor domain (PAS domain)"/>
    <property type="match status" value="3"/>
</dbReference>
<reference evidence="7 8" key="1">
    <citation type="submission" date="2018-04" db="EMBL/GenBank/DDBJ databases">
        <title>Complete genome sequence of Hydrogenophilus thermoluteolus TH-1.</title>
        <authorList>
            <person name="Arai H."/>
        </authorList>
    </citation>
    <scope>NUCLEOTIDE SEQUENCE [LARGE SCALE GENOMIC DNA]</scope>
    <source>
        <strain evidence="7 8">TH-1</strain>
    </source>
</reference>
<dbReference type="GO" id="GO:0000155">
    <property type="term" value="F:phosphorelay sensor kinase activity"/>
    <property type="evidence" value="ECO:0007669"/>
    <property type="project" value="InterPro"/>
</dbReference>
<comment type="catalytic activity">
    <reaction evidence="1">
        <text>ATP + protein L-histidine = ADP + protein N-phospho-L-histidine.</text>
        <dbReference type="EC" id="2.7.13.3"/>
    </reaction>
</comment>
<sequence>MGMNQPDTFAMVAIALLTAAVVWLSWLQRRQHLRLQRLLRERDRLFHFSLDLLALLTPKGEFQQCNAAFTRVLGYTERLLLGKSLFDLTVRDDWPHVDEAMAFLRQGEPASFTVRMKTLNGAHRWLSWHINPAPDDGVWFAAAHDVTQQKEVEAALRSEMAFRRAMESSVSLGLRATDLEGRITFANPAFCRMVGFDRDELEGKMPPFPYWPEEDWDLCQRTLQMVLAGQTPPEGYEMRIKHKNGERRIARFYVSPLIDESGKQSGWMAAILDITEQKRTRLALEAAQQRFETVLDGVDALVFAADWHTDELLFVNRAFKRVFGFDALGKRARDLGAPAIPPPESDPPKPMNTAEHVPEGVWQGDWQHPTSGRWYHLREQLTAWVDGRVVRMVVATDITAQREAIEAELQQMAQLHQTARLITLGEMASMLAHELNQPIAAIANYCRGALLRWRQGRLDSEVVGEVLQKAAEQAERAGTIVRRIRAFARQSAPQQQWVDAVTIAREAIELLRVDAQRRGITVRTQLPQNRVMISADKILLEQVLVNLIRNAFDAMQSVPPKQRELTLMVSETDEEVCYRIADRGVGISEEVRSRLDTPFFTTKPDGLGLGLRICRAILEAHKGRLALLARPGGGTVAEVWLPRAQGGASHDAQG</sequence>
<protein>
    <recommendedName>
        <fullName evidence="2">histidine kinase</fullName>
        <ecNumber evidence="2">2.7.13.3</ecNumber>
    </recommendedName>
</protein>
<dbReference type="KEGG" id="htl:HPTL_1126"/>
<dbReference type="InterPro" id="IPR001610">
    <property type="entry name" value="PAC"/>
</dbReference>
<dbReference type="PROSITE" id="PS50109">
    <property type="entry name" value="HIS_KIN"/>
    <property type="match status" value="1"/>
</dbReference>
<evidence type="ECO:0000256" key="1">
    <source>
        <dbReference type="ARBA" id="ARBA00000085"/>
    </source>
</evidence>
<keyword evidence="7" id="KW-0418">Kinase</keyword>
<dbReference type="InterPro" id="IPR003594">
    <property type="entry name" value="HATPase_dom"/>
</dbReference>
<evidence type="ECO:0000256" key="2">
    <source>
        <dbReference type="ARBA" id="ARBA00012438"/>
    </source>
</evidence>
<accession>A0A2Z6DYC7</accession>
<dbReference type="InterPro" id="IPR036890">
    <property type="entry name" value="HATPase_C_sf"/>
</dbReference>
<dbReference type="InterPro" id="IPR005467">
    <property type="entry name" value="His_kinase_dom"/>
</dbReference>
<dbReference type="InterPro" id="IPR036097">
    <property type="entry name" value="HisK_dim/P_sf"/>
</dbReference>
<dbReference type="EMBL" id="AP018558">
    <property type="protein sequence ID" value="BBD77390.1"/>
    <property type="molecule type" value="Genomic_DNA"/>
</dbReference>
<dbReference type="Pfam" id="PF02518">
    <property type="entry name" value="HATPase_c"/>
    <property type="match status" value="1"/>
</dbReference>
<feature type="domain" description="PAS" evidence="5">
    <location>
        <begin position="59"/>
        <end position="108"/>
    </location>
</feature>
<evidence type="ECO:0000313" key="8">
    <source>
        <dbReference type="Proteomes" id="UP000262004"/>
    </source>
</evidence>
<evidence type="ECO:0000256" key="3">
    <source>
        <dbReference type="ARBA" id="ARBA00022553"/>
    </source>
</evidence>
<dbReference type="NCBIfam" id="TIGR00229">
    <property type="entry name" value="sensory_box"/>
    <property type="match status" value="2"/>
</dbReference>
<name>A0A2Z6DYC7_HYDTE</name>
<proteinExistence type="predicted"/>
<evidence type="ECO:0000259" key="4">
    <source>
        <dbReference type="PROSITE" id="PS50109"/>
    </source>
</evidence>
<dbReference type="SUPFAM" id="SSF47384">
    <property type="entry name" value="Homodimeric domain of signal transducing histidine kinase"/>
    <property type="match status" value="1"/>
</dbReference>
<dbReference type="EC" id="2.7.13.3" evidence="2"/>
<dbReference type="InterPro" id="IPR013656">
    <property type="entry name" value="PAS_4"/>
</dbReference>
<dbReference type="InterPro" id="IPR035965">
    <property type="entry name" value="PAS-like_dom_sf"/>
</dbReference>
<dbReference type="SMART" id="SM00388">
    <property type="entry name" value="HisKA"/>
    <property type="match status" value="1"/>
</dbReference>
<keyword evidence="7" id="KW-0808">Transferase</keyword>
<dbReference type="Gene3D" id="1.10.287.130">
    <property type="match status" value="1"/>
</dbReference>
<organism evidence="7 8">
    <name type="scientific">Hydrogenophilus thermoluteolus</name>
    <name type="common">Pseudomonas hydrogenothermophila</name>
    <dbReference type="NCBI Taxonomy" id="297"/>
    <lineage>
        <taxon>Bacteria</taxon>
        <taxon>Pseudomonadati</taxon>
        <taxon>Pseudomonadota</taxon>
        <taxon>Hydrogenophilia</taxon>
        <taxon>Hydrogenophilales</taxon>
        <taxon>Hydrogenophilaceae</taxon>
        <taxon>Hydrogenophilus</taxon>
    </lineage>
</organism>
<dbReference type="Pfam" id="PF08448">
    <property type="entry name" value="PAS_4"/>
    <property type="match status" value="2"/>
</dbReference>
<dbReference type="InterPro" id="IPR004358">
    <property type="entry name" value="Sig_transdc_His_kin-like_C"/>
</dbReference>
<dbReference type="SUPFAM" id="SSF55874">
    <property type="entry name" value="ATPase domain of HSP90 chaperone/DNA topoisomerase II/histidine kinase"/>
    <property type="match status" value="1"/>
</dbReference>
<evidence type="ECO:0000259" key="6">
    <source>
        <dbReference type="PROSITE" id="PS50113"/>
    </source>
</evidence>
<feature type="domain" description="Histidine kinase" evidence="4">
    <location>
        <begin position="430"/>
        <end position="645"/>
    </location>
</feature>
<dbReference type="PRINTS" id="PR00344">
    <property type="entry name" value="BCTRLSENSOR"/>
</dbReference>
<evidence type="ECO:0000313" key="7">
    <source>
        <dbReference type="EMBL" id="BBD77390.1"/>
    </source>
</evidence>
<dbReference type="PROSITE" id="PS50112">
    <property type="entry name" value="PAS"/>
    <property type="match status" value="3"/>
</dbReference>
<evidence type="ECO:0000259" key="5">
    <source>
        <dbReference type="PROSITE" id="PS50112"/>
    </source>
</evidence>
<dbReference type="AlphaFoldDB" id="A0A2Z6DYC7"/>
<dbReference type="PANTHER" id="PTHR43065">
    <property type="entry name" value="SENSOR HISTIDINE KINASE"/>
    <property type="match status" value="1"/>
</dbReference>
<dbReference type="CDD" id="cd00082">
    <property type="entry name" value="HisKA"/>
    <property type="match status" value="1"/>
</dbReference>
<feature type="domain" description="PAC" evidence="6">
    <location>
        <begin position="234"/>
        <end position="286"/>
    </location>
</feature>